<dbReference type="PANTHER" id="PTHR24220">
    <property type="entry name" value="IMPORT ATP-BINDING PROTEIN"/>
    <property type="match status" value="1"/>
</dbReference>
<dbReference type="Pfam" id="PF00005">
    <property type="entry name" value="ABC_tran"/>
    <property type="match status" value="1"/>
</dbReference>
<sequence length="257" mass="27298">MQTTLASGQPAEAIRTAPAARIIDGTKIYGSGSTAVRALDAISAEFAAGAFTAIMGPSGSGKSTLLHCLAGLDRLTSGQVMIGDDDLSRLDDKAITLLRRERIGFVFQAFNLVPTLTARENVILPLTLGGKKPDRAWLSELAAALGITDRLAHRPAELSGGQQQRVATARALITRPDLIFADEPTGNLDSKSAAELLSQIRRAVDEYGQTVVMVTHDPRAAGYADRVLFLADGRVVRELPAPTADSVLDVIRELGTR</sequence>
<keyword evidence="6" id="KW-1185">Reference proteome</keyword>
<dbReference type="InterPro" id="IPR017911">
    <property type="entry name" value="MacB-like_ATP-bd"/>
</dbReference>
<reference evidence="5 6" key="1">
    <citation type="submission" date="2018-11" db="EMBL/GenBank/DDBJ databases">
        <title>Trebonia kvetii gen.nov., sp.nov., a novel acidophilic actinobacterium, and proposal of the new actinobacterial family Treboniaceae fam. nov.</title>
        <authorList>
            <person name="Rapoport D."/>
            <person name="Sagova-Mareckova M."/>
            <person name="Sedlacek I."/>
            <person name="Provaznik J."/>
            <person name="Kralova S."/>
            <person name="Pavlinic D."/>
            <person name="Benes V."/>
            <person name="Kopecky J."/>
        </authorList>
    </citation>
    <scope>NUCLEOTIDE SEQUENCE [LARGE SCALE GENOMIC DNA]</scope>
    <source>
        <strain evidence="5 6">15Tr583</strain>
    </source>
</reference>
<dbReference type="InterPro" id="IPR003439">
    <property type="entry name" value="ABC_transporter-like_ATP-bd"/>
</dbReference>
<dbReference type="InterPro" id="IPR027417">
    <property type="entry name" value="P-loop_NTPase"/>
</dbReference>
<dbReference type="SMART" id="SM00382">
    <property type="entry name" value="AAA"/>
    <property type="match status" value="1"/>
</dbReference>
<accession>A0A6P2BLU7</accession>
<gene>
    <name evidence="5" type="ORF">EAS64_41615</name>
</gene>
<keyword evidence="1" id="KW-0813">Transport</keyword>
<dbReference type="PANTHER" id="PTHR24220:SF685">
    <property type="entry name" value="ABC TRANSPORTER RELATED"/>
    <property type="match status" value="1"/>
</dbReference>
<evidence type="ECO:0000259" key="4">
    <source>
        <dbReference type="PROSITE" id="PS50893"/>
    </source>
</evidence>
<evidence type="ECO:0000256" key="1">
    <source>
        <dbReference type="ARBA" id="ARBA00022448"/>
    </source>
</evidence>
<evidence type="ECO:0000256" key="3">
    <source>
        <dbReference type="ARBA" id="ARBA00022840"/>
    </source>
</evidence>
<protein>
    <submittedName>
        <fullName evidence="5">ABC transporter ATP-binding protein</fullName>
    </submittedName>
</protein>
<proteinExistence type="predicted"/>
<dbReference type="InterPro" id="IPR003593">
    <property type="entry name" value="AAA+_ATPase"/>
</dbReference>
<dbReference type="Gene3D" id="3.40.50.300">
    <property type="entry name" value="P-loop containing nucleotide triphosphate hydrolases"/>
    <property type="match status" value="1"/>
</dbReference>
<dbReference type="Proteomes" id="UP000460272">
    <property type="component" value="Unassembled WGS sequence"/>
</dbReference>
<feature type="domain" description="ABC transporter" evidence="4">
    <location>
        <begin position="20"/>
        <end position="257"/>
    </location>
</feature>
<dbReference type="RefSeq" id="WP_145862243.1">
    <property type="nucleotide sequence ID" value="NZ_RPFW01000013.1"/>
</dbReference>
<dbReference type="CDD" id="cd03255">
    <property type="entry name" value="ABC_MJ0796_LolCDE_FtsE"/>
    <property type="match status" value="1"/>
</dbReference>
<dbReference type="GO" id="GO:0016887">
    <property type="term" value="F:ATP hydrolysis activity"/>
    <property type="evidence" value="ECO:0007669"/>
    <property type="project" value="InterPro"/>
</dbReference>
<dbReference type="GO" id="GO:0098796">
    <property type="term" value="C:membrane protein complex"/>
    <property type="evidence" value="ECO:0007669"/>
    <property type="project" value="UniProtKB-ARBA"/>
</dbReference>
<dbReference type="InterPro" id="IPR015854">
    <property type="entry name" value="ABC_transpr_LolD-like"/>
</dbReference>
<dbReference type="AlphaFoldDB" id="A0A6P2BLU7"/>
<comment type="caution">
    <text evidence="5">The sequence shown here is derived from an EMBL/GenBank/DDBJ whole genome shotgun (WGS) entry which is preliminary data.</text>
</comment>
<keyword evidence="3 5" id="KW-0067">ATP-binding</keyword>
<dbReference type="GO" id="GO:0005886">
    <property type="term" value="C:plasma membrane"/>
    <property type="evidence" value="ECO:0007669"/>
    <property type="project" value="TreeGrafter"/>
</dbReference>
<dbReference type="OrthoDB" id="3176024at2"/>
<keyword evidence="2" id="KW-0547">Nucleotide-binding</keyword>
<dbReference type="GO" id="GO:0022857">
    <property type="term" value="F:transmembrane transporter activity"/>
    <property type="evidence" value="ECO:0007669"/>
    <property type="project" value="TreeGrafter"/>
</dbReference>
<dbReference type="EMBL" id="RPFW01000013">
    <property type="protein sequence ID" value="TVY99071.1"/>
    <property type="molecule type" value="Genomic_DNA"/>
</dbReference>
<dbReference type="GO" id="GO:0005524">
    <property type="term" value="F:ATP binding"/>
    <property type="evidence" value="ECO:0007669"/>
    <property type="project" value="UniProtKB-KW"/>
</dbReference>
<dbReference type="SUPFAM" id="SSF52540">
    <property type="entry name" value="P-loop containing nucleoside triphosphate hydrolases"/>
    <property type="match status" value="1"/>
</dbReference>
<evidence type="ECO:0000313" key="6">
    <source>
        <dbReference type="Proteomes" id="UP000460272"/>
    </source>
</evidence>
<dbReference type="FunFam" id="3.40.50.300:FF:000032">
    <property type="entry name" value="Export ABC transporter ATP-binding protein"/>
    <property type="match status" value="1"/>
</dbReference>
<name>A0A6P2BLU7_9ACTN</name>
<evidence type="ECO:0000313" key="5">
    <source>
        <dbReference type="EMBL" id="TVY99071.1"/>
    </source>
</evidence>
<evidence type="ECO:0000256" key="2">
    <source>
        <dbReference type="ARBA" id="ARBA00022741"/>
    </source>
</evidence>
<organism evidence="5 6">
    <name type="scientific">Trebonia kvetii</name>
    <dbReference type="NCBI Taxonomy" id="2480626"/>
    <lineage>
        <taxon>Bacteria</taxon>
        <taxon>Bacillati</taxon>
        <taxon>Actinomycetota</taxon>
        <taxon>Actinomycetes</taxon>
        <taxon>Streptosporangiales</taxon>
        <taxon>Treboniaceae</taxon>
        <taxon>Trebonia</taxon>
    </lineage>
</organism>
<dbReference type="PROSITE" id="PS50893">
    <property type="entry name" value="ABC_TRANSPORTER_2"/>
    <property type="match status" value="1"/>
</dbReference>